<protein>
    <submittedName>
        <fullName evidence="4">Glycosyltransferase involved in cell wall bisynthesis</fullName>
    </submittedName>
</protein>
<evidence type="ECO:0000313" key="4">
    <source>
        <dbReference type="EMBL" id="SMC09969.1"/>
    </source>
</evidence>
<dbReference type="EMBL" id="FWWZ01000001">
    <property type="protein sequence ID" value="SMC09969.1"/>
    <property type="molecule type" value="Genomic_DNA"/>
</dbReference>
<dbReference type="SUPFAM" id="SSF53756">
    <property type="entry name" value="UDP-Glycosyltransferase/glycogen phosphorylase"/>
    <property type="match status" value="1"/>
</dbReference>
<dbReference type="Pfam" id="PF13439">
    <property type="entry name" value="Glyco_transf_4"/>
    <property type="match status" value="1"/>
</dbReference>
<dbReference type="STRING" id="1069081.SAMN05660197_1795"/>
<organism evidence="4 5">
    <name type="scientific">Nitratiruptor tergarcus DSM 16512</name>
    <dbReference type="NCBI Taxonomy" id="1069081"/>
    <lineage>
        <taxon>Bacteria</taxon>
        <taxon>Pseudomonadati</taxon>
        <taxon>Campylobacterota</taxon>
        <taxon>Epsilonproteobacteria</taxon>
        <taxon>Nautiliales</taxon>
        <taxon>Nitratiruptoraceae</taxon>
        <taxon>Nitratiruptor</taxon>
    </lineage>
</organism>
<keyword evidence="2 4" id="KW-0808">Transferase</keyword>
<evidence type="ECO:0000313" key="5">
    <source>
        <dbReference type="Proteomes" id="UP000192602"/>
    </source>
</evidence>
<dbReference type="RefSeq" id="WP_084276314.1">
    <property type="nucleotide sequence ID" value="NZ_AP026671.1"/>
</dbReference>
<dbReference type="Proteomes" id="UP000192602">
    <property type="component" value="Unassembled WGS sequence"/>
</dbReference>
<dbReference type="GO" id="GO:0016757">
    <property type="term" value="F:glycosyltransferase activity"/>
    <property type="evidence" value="ECO:0007669"/>
    <property type="project" value="UniProtKB-KW"/>
</dbReference>
<evidence type="ECO:0000256" key="2">
    <source>
        <dbReference type="ARBA" id="ARBA00022679"/>
    </source>
</evidence>
<sequence>MKTILFITPLFYPQNQVAVLRIGDWSKYLAKNSYKVIILTSKKYSFMGPFGLEKKLPKNIEIIEVDFLPVFLKKRFNKEMNKSINNNIENSRFNNIKLFVRKIRNYIGSLFDIYDFWINPALEVAIKIIKKEEVDFIITSYSPPAGIAIAHKLKKIYPSLKWIADFRDLWAYNHIIYAKGIFRIYEKYKEKKLLSNVDKIITVSDPLTNEMKKHYPCKAIFTIENGYDPEEFKNWKNNITFQPKINNKLVISYLGTIYPKKRDPSILFEVINELIEEKIIDKSQIEINFFGDNKNQLEDMIKLKNYNKFGIINIKGFVSREESLRIQKDSDILLFLEWNNPSAKGVLTGKLFEYLVSGRPILGVGITNKNEAGKVIEKTRTGKLFINKNLLKRDLKNIFLNKKIDFYNPDVNEIERYSRDKQILKLIEIIES</sequence>
<dbReference type="InterPro" id="IPR028098">
    <property type="entry name" value="Glyco_trans_4-like_N"/>
</dbReference>
<dbReference type="Gene3D" id="3.40.50.2000">
    <property type="entry name" value="Glycogen Phosphorylase B"/>
    <property type="match status" value="2"/>
</dbReference>
<accession>A0A1W1WUV9</accession>
<feature type="domain" description="Glycosyltransferase subfamily 4-like N-terminal" evidence="3">
    <location>
        <begin position="121"/>
        <end position="230"/>
    </location>
</feature>
<evidence type="ECO:0000256" key="1">
    <source>
        <dbReference type="ARBA" id="ARBA00022676"/>
    </source>
</evidence>
<name>A0A1W1WUV9_9BACT</name>
<dbReference type="PANTHER" id="PTHR12526:SF629">
    <property type="entry name" value="TEICHURONIC ACID BIOSYNTHESIS GLYCOSYLTRANSFERASE TUAH-RELATED"/>
    <property type="match status" value="1"/>
</dbReference>
<reference evidence="5" key="1">
    <citation type="submission" date="2017-04" db="EMBL/GenBank/DDBJ databases">
        <authorList>
            <person name="Varghese N."/>
            <person name="Submissions S."/>
        </authorList>
    </citation>
    <scope>NUCLEOTIDE SEQUENCE [LARGE SCALE GENOMIC DNA]</scope>
    <source>
        <strain evidence="5">DSM 16512</strain>
    </source>
</reference>
<keyword evidence="1" id="KW-0328">Glycosyltransferase</keyword>
<dbReference type="AlphaFoldDB" id="A0A1W1WUV9"/>
<evidence type="ECO:0000259" key="3">
    <source>
        <dbReference type="Pfam" id="PF13439"/>
    </source>
</evidence>
<dbReference type="PANTHER" id="PTHR12526">
    <property type="entry name" value="GLYCOSYLTRANSFERASE"/>
    <property type="match status" value="1"/>
</dbReference>
<proteinExistence type="predicted"/>
<gene>
    <name evidence="4" type="ORF">SAMN05660197_1795</name>
</gene>
<keyword evidence="5" id="KW-1185">Reference proteome</keyword>
<dbReference type="OrthoDB" id="9787293at2"/>